<feature type="region of interest" description="Disordered" evidence="1">
    <location>
        <begin position="124"/>
        <end position="190"/>
    </location>
</feature>
<proteinExistence type="predicted"/>
<dbReference type="InterPro" id="IPR035503">
    <property type="entry name" value="IOC4-like_PWWP"/>
</dbReference>
<dbReference type="SMART" id="SM00293">
    <property type="entry name" value="PWWP"/>
    <property type="match status" value="1"/>
</dbReference>
<dbReference type="EMBL" id="CP059267">
    <property type="protein sequence ID" value="QLQ78627.1"/>
    <property type="molecule type" value="Genomic_DNA"/>
</dbReference>
<feature type="compositionally biased region" description="Basic and acidic residues" evidence="1">
    <location>
        <begin position="179"/>
        <end position="190"/>
    </location>
</feature>
<dbReference type="Pfam" id="PF00855">
    <property type="entry name" value="PWWP"/>
    <property type="match status" value="1"/>
</dbReference>
<dbReference type="InterPro" id="IPR000313">
    <property type="entry name" value="PWWP_dom"/>
</dbReference>
<feature type="domain" description="PWWP" evidence="2">
    <location>
        <begin position="7"/>
        <end position="68"/>
    </location>
</feature>
<protein>
    <recommendedName>
        <fullName evidence="2">PWWP domain-containing protein</fullName>
    </recommendedName>
</protein>
<sequence>MTKELKTGELVLCKVGSFPPWPAVVVPQRLLRKDVYRKRRPNCAAVCFFNDPTYYWEQPQRLNKLEPSAIEEFLTGNSKAKNQKELVEAYRQARDFTNLHDFLVNRAKEEKRLEELKREIGDEEIVAGEDPFMSKTESKKQKQPSPSPSEKRKRTRDDIKNKHETIDIDSDYDNGTLQEQKRTRTENERKNKLDLDRRIEICMLFRRRLQKNLIQRDSSPTDEEISESHKMLHKIHANLDNKPPFFDLDALRQSKLHKLLKVIVNDSDLDEFHPICKSILLKWTDYISQLKAEKTKNEQSRTSSPASGI</sequence>
<feature type="compositionally biased region" description="Basic and acidic residues" evidence="1">
    <location>
        <begin position="155"/>
        <end position="166"/>
    </location>
</feature>
<reference evidence="3 4" key="1">
    <citation type="submission" date="2020-06" db="EMBL/GenBank/DDBJ databases">
        <title>The yeast mating-type switching endonuclease HO is a domesticated member of an unorthodox homing genetic element family.</title>
        <authorList>
            <person name="Coughlan A.Y."/>
            <person name="Lombardi L."/>
            <person name="Braun-Galleani S."/>
            <person name="Martos A.R."/>
            <person name="Galeote V."/>
            <person name="Bigey F."/>
            <person name="Dequin S."/>
            <person name="Byrne K.P."/>
            <person name="Wolfe K.H."/>
        </authorList>
    </citation>
    <scope>NUCLEOTIDE SEQUENCE [LARGE SCALE GENOMIC DNA]</scope>
    <source>
        <strain evidence="3 4">CBS2947</strain>
    </source>
</reference>
<evidence type="ECO:0000256" key="1">
    <source>
        <dbReference type="SAM" id="MobiDB-lite"/>
    </source>
</evidence>
<gene>
    <name evidence="3" type="ORF">HG537_0A08750</name>
</gene>
<dbReference type="CDD" id="cd05840">
    <property type="entry name" value="PWWP_ScIOC4-like"/>
    <property type="match status" value="1"/>
</dbReference>
<keyword evidence="4" id="KW-1185">Reference proteome</keyword>
<dbReference type="Proteomes" id="UP000510647">
    <property type="component" value="Chromosome 1"/>
</dbReference>
<name>A0A7H9HPS4_9SACH</name>
<dbReference type="AlphaFoldDB" id="A0A7H9HPS4"/>
<dbReference type="PROSITE" id="PS50812">
    <property type="entry name" value="PWWP"/>
    <property type="match status" value="1"/>
</dbReference>
<dbReference type="OrthoDB" id="62853at2759"/>
<accession>A0A7H9HPS4</accession>
<evidence type="ECO:0000259" key="2">
    <source>
        <dbReference type="PROSITE" id="PS50812"/>
    </source>
</evidence>
<organism evidence="3 4">
    <name type="scientific">Torulaspora globosa</name>
    <dbReference type="NCBI Taxonomy" id="48254"/>
    <lineage>
        <taxon>Eukaryota</taxon>
        <taxon>Fungi</taxon>
        <taxon>Dikarya</taxon>
        <taxon>Ascomycota</taxon>
        <taxon>Saccharomycotina</taxon>
        <taxon>Saccharomycetes</taxon>
        <taxon>Saccharomycetales</taxon>
        <taxon>Saccharomycetaceae</taxon>
        <taxon>Torulaspora</taxon>
    </lineage>
</organism>
<evidence type="ECO:0000313" key="4">
    <source>
        <dbReference type="Proteomes" id="UP000510647"/>
    </source>
</evidence>
<dbReference type="Gene3D" id="2.30.30.140">
    <property type="match status" value="1"/>
</dbReference>
<dbReference type="SUPFAM" id="SSF63748">
    <property type="entry name" value="Tudor/PWWP/MBT"/>
    <property type="match status" value="1"/>
</dbReference>
<evidence type="ECO:0000313" key="3">
    <source>
        <dbReference type="EMBL" id="QLQ78627.1"/>
    </source>
</evidence>